<sequence length="118" mass="13084">MANPVPMLPCKSETTWVRSNTVQSMWGNASAMPLAVVPEPPPTSIEDAFTFAYNHLANEHAISSHGIIKEIVDSWILASVLPFCIFMGNTKCIAIIISEPSAQAIPWFCQNWVEHKRC</sequence>
<dbReference type="EMBL" id="JAQIZT010000013">
    <property type="protein sequence ID" value="KAJ6975711.1"/>
    <property type="molecule type" value="Genomic_DNA"/>
</dbReference>
<name>A0AAD6Q1R5_9ROSI</name>
<reference evidence="1" key="1">
    <citation type="journal article" date="2023" name="Mol. Ecol. Resour.">
        <title>Chromosome-level genome assembly of a triploid poplar Populus alba 'Berolinensis'.</title>
        <authorList>
            <person name="Chen S."/>
            <person name="Yu Y."/>
            <person name="Wang X."/>
            <person name="Wang S."/>
            <person name="Zhang T."/>
            <person name="Zhou Y."/>
            <person name="He R."/>
            <person name="Meng N."/>
            <person name="Wang Y."/>
            <person name="Liu W."/>
            <person name="Liu Z."/>
            <person name="Liu J."/>
            <person name="Guo Q."/>
            <person name="Huang H."/>
            <person name="Sederoff R.R."/>
            <person name="Wang G."/>
            <person name="Qu G."/>
            <person name="Chen S."/>
        </authorList>
    </citation>
    <scope>NUCLEOTIDE SEQUENCE</scope>
    <source>
        <strain evidence="1">SC-2020</strain>
    </source>
</reference>
<gene>
    <name evidence="1" type="ORF">NC653_031518</name>
</gene>
<protein>
    <submittedName>
        <fullName evidence="1">Uncharacterized protein</fullName>
    </submittedName>
</protein>
<evidence type="ECO:0000313" key="2">
    <source>
        <dbReference type="Proteomes" id="UP001164929"/>
    </source>
</evidence>
<accession>A0AAD6Q1R5</accession>
<comment type="caution">
    <text evidence="1">The sequence shown here is derived from an EMBL/GenBank/DDBJ whole genome shotgun (WGS) entry which is preliminary data.</text>
</comment>
<organism evidence="1 2">
    <name type="scientific">Populus alba x Populus x berolinensis</name>
    <dbReference type="NCBI Taxonomy" id="444605"/>
    <lineage>
        <taxon>Eukaryota</taxon>
        <taxon>Viridiplantae</taxon>
        <taxon>Streptophyta</taxon>
        <taxon>Embryophyta</taxon>
        <taxon>Tracheophyta</taxon>
        <taxon>Spermatophyta</taxon>
        <taxon>Magnoliopsida</taxon>
        <taxon>eudicotyledons</taxon>
        <taxon>Gunneridae</taxon>
        <taxon>Pentapetalae</taxon>
        <taxon>rosids</taxon>
        <taxon>fabids</taxon>
        <taxon>Malpighiales</taxon>
        <taxon>Salicaceae</taxon>
        <taxon>Saliceae</taxon>
        <taxon>Populus</taxon>
    </lineage>
</organism>
<dbReference type="Proteomes" id="UP001164929">
    <property type="component" value="Chromosome 13"/>
</dbReference>
<keyword evidence="2" id="KW-1185">Reference proteome</keyword>
<proteinExistence type="predicted"/>
<evidence type="ECO:0000313" key="1">
    <source>
        <dbReference type="EMBL" id="KAJ6975711.1"/>
    </source>
</evidence>
<dbReference type="AlphaFoldDB" id="A0AAD6Q1R5"/>